<accession>A0AC34Q4D3</accession>
<dbReference type="WBParaSite" id="JU765_v2.g12801.t1">
    <property type="protein sequence ID" value="JU765_v2.g12801.t1"/>
    <property type="gene ID" value="JU765_v2.g12801"/>
</dbReference>
<name>A0AC34Q4D3_9BILA</name>
<evidence type="ECO:0000313" key="1">
    <source>
        <dbReference type="Proteomes" id="UP000887576"/>
    </source>
</evidence>
<proteinExistence type="predicted"/>
<protein>
    <submittedName>
        <fullName evidence="2">Very-long-chain 3-oxoacyl-CoA synthase</fullName>
    </submittedName>
</protein>
<dbReference type="Proteomes" id="UP000887576">
    <property type="component" value="Unplaced"/>
</dbReference>
<evidence type="ECO:0000313" key="2">
    <source>
        <dbReference type="WBParaSite" id="JU765_v2.g12801.t1"/>
    </source>
</evidence>
<reference evidence="2" key="1">
    <citation type="submission" date="2022-11" db="UniProtKB">
        <authorList>
            <consortium name="WormBaseParasite"/>
        </authorList>
    </citation>
    <scope>IDENTIFICATION</scope>
</reference>
<organism evidence="1 2">
    <name type="scientific">Panagrolaimus sp. JU765</name>
    <dbReference type="NCBI Taxonomy" id="591449"/>
    <lineage>
        <taxon>Eukaryota</taxon>
        <taxon>Metazoa</taxon>
        <taxon>Ecdysozoa</taxon>
        <taxon>Nematoda</taxon>
        <taxon>Chromadorea</taxon>
        <taxon>Rhabditida</taxon>
        <taxon>Tylenchina</taxon>
        <taxon>Panagrolaimomorpha</taxon>
        <taxon>Panagrolaimoidea</taxon>
        <taxon>Panagrolaimidae</taxon>
        <taxon>Panagrolaimus</taxon>
    </lineage>
</organism>
<sequence>MVEQRNNLLSTQCFIKLGFIIVKNKFISDDNDPSIFDSDNHLEKSEIYRDKFTFEFERRQKLLKYDPILAFIFWFFSTIAIAIIKMPPLKELKFNFKNLINFYTVLFLFNTFLIGIIAFSQVFFNDCYYGI</sequence>